<proteinExistence type="predicted"/>
<feature type="compositionally biased region" description="Basic and acidic residues" evidence="1">
    <location>
        <begin position="100"/>
        <end position="110"/>
    </location>
</feature>
<dbReference type="EMBL" id="BMTF01000018">
    <property type="protein sequence ID" value="GGV91329.1"/>
    <property type="molecule type" value="Genomic_DNA"/>
</dbReference>
<feature type="compositionally biased region" description="Basic residues" evidence="1">
    <location>
        <begin position="58"/>
        <end position="72"/>
    </location>
</feature>
<organism evidence="2 3">
    <name type="scientific">Streptomyces gelaticus</name>
    <dbReference type="NCBI Taxonomy" id="285446"/>
    <lineage>
        <taxon>Bacteria</taxon>
        <taxon>Bacillati</taxon>
        <taxon>Actinomycetota</taxon>
        <taxon>Actinomycetes</taxon>
        <taxon>Kitasatosporales</taxon>
        <taxon>Streptomycetaceae</taxon>
        <taxon>Streptomyces</taxon>
    </lineage>
</organism>
<name>A0ABQ2W3L3_9ACTN</name>
<comment type="caution">
    <text evidence="2">The sequence shown here is derived from an EMBL/GenBank/DDBJ whole genome shotgun (WGS) entry which is preliminary data.</text>
</comment>
<reference evidence="3" key="1">
    <citation type="journal article" date="2019" name="Int. J. Syst. Evol. Microbiol.">
        <title>The Global Catalogue of Microorganisms (GCM) 10K type strain sequencing project: providing services to taxonomists for standard genome sequencing and annotation.</title>
        <authorList>
            <consortium name="The Broad Institute Genomics Platform"/>
            <consortium name="The Broad Institute Genome Sequencing Center for Infectious Disease"/>
            <person name="Wu L."/>
            <person name="Ma J."/>
        </authorList>
    </citation>
    <scope>NUCLEOTIDE SEQUENCE [LARGE SCALE GENOMIC DNA]</scope>
    <source>
        <strain evidence="3">JCM 4376</strain>
    </source>
</reference>
<dbReference type="Proteomes" id="UP000660675">
    <property type="component" value="Unassembled WGS sequence"/>
</dbReference>
<feature type="compositionally biased region" description="Basic residues" evidence="1">
    <location>
        <begin position="34"/>
        <end position="43"/>
    </location>
</feature>
<keyword evidence="3" id="KW-1185">Reference proteome</keyword>
<feature type="region of interest" description="Disordered" evidence="1">
    <location>
        <begin position="1"/>
        <end position="136"/>
    </location>
</feature>
<protein>
    <submittedName>
        <fullName evidence="2">Uncharacterized protein</fullName>
    </submittedName>
</protein>
<evidence type="ECO:0000313" key="3">
    <source>
        <dbReference type="Proteomes" id="UP000660675"/>
    </source>
</evidence>
<sequence length="136" mass="14781">MHRTPDHHGSLRRGHPLGGAAGSPRALQGPVGRRQGRQVRRTTRPVPNSHHLPEGQHDRKHRAQRGRGHRNPYRGQAPVPVRRRPAPAQPRTGDRSQPCKSDRLQPREAGRTPPPQALPGHCVTPTVSSASAAASA</sequence>
<gene>
    <name evidence="2" type="ORF">GCM10015535_49360</name>
</gene>
<evidence type="ECO:0000313" key="2">
    <source>
        <dbReference type="EMBL" id="GGV91329.1"/>
    </source>
</evidence>
<accession>A0ABQ2W3L3</accession>
<evidence type="ECO:0000256" key="1">
    <source>
        <dbReference type="SAM" id="MobiDB-lite"/>
    </source>
</evidence>